<reference evidence="3" key="1">
    <citation type="journal article" date="2017" name="Nat. Ecol. Evol.">
        <title>Genome expansion and lineage-specific genetic innovations in the forest pathogenic fungi Armillaria.</title>
        <authorList>
            <person name="Sipos G."/>
            <person name="Prasanna A.N."/>
            <person name="Walter M.C."/>
            <person name="O'Connor E."/>
            <person name="Balint B."/>
            <person name="Krizsan K."/>
            <person name="Kiss B."/>
            <person name="Hess J."/>
            <person name="Varga T."/>
            <person name="Slot J."/>
            <person name="Riley R."/>
            <person name="Boka B."/>
            <person name="Rigling D."/>
            <person name="Barry K."/>
            <person name="Lee J."/>
            <person name="Mihaltcheva S."/>
            <person name="LaButti K."/>
            <person name="Lipzen A."/>
            <person name="Waldron R."/>
            <person name="Moloney N.M."/>
            <person name="Sperisen C."/>
            <person name="Kredics L."/>
            <person name="Vagvoelgyi C."/>
            <person name="Patrignani A."/>
            <person name="Fitzpatrick D."/>
            <person name="Nagy I."/>
            <person name="Doyle S."/>
            <person name="Anderson J.B."/>
            <person name="Grigoriev I.V."/>
            <person name="Gueldener U."/>
            <person name="Muensterkoetter M."/>
            <person name="Nagy L.G."/>
        </authorList>
    </citation>
    <scope>NUCLEOTIDE SEQUENCE [LARGE SCALE GENOMIC DNA]</scope>
    <source>
        <strain evidence="3">Ar21-2</strain>
    </source>
</reference>
<dbReference type="Proteomes" id="UP000217790">
    <property type="component" value="Unassembled WGS sequence"/>
</dbReference>
<dbReference type="AlphaFoldDB" id="A0A2H3CDM8"/>
<name>A0A2H3CDM8_ARMGA</name>
<evidence type="ECO:0000313" key="2">
    <source>
        <dbReference type="EMBL" id="PBK79970.1"/>
    </source>
</evidence>
<evidence type="ECO:0008006" key="4">
    <source>
        <dbReference type="Google" id="ProtNLM"/>
    </source>
</evidence>
<keyword evidence="3" id="KW-1185">Reference proteome</keyword>
<sequence>MGPGMRRTAICYVTLVPWGTCLECQSALMSILPTGRTGSGRHSTHEWQFTLPMPGTAGKLTRRRKVCTKKSTSLAADLITLMNQCQ</sequence>
<protein>
    <recommendedName>
        <fullName evidence="4">Secreted protein</fullName>
    </recommendedName>
</protein>
<accession>A0A2H3CDM8</accession>
<dbReference type="EMBL" id="KZ293755">
    <property type="protein sequence ID" value="PBK79970.1"/>
    <property type="molecule type" value="Genomic_DNA"/>
</dbReference>
<proteinExistence type="predicted"/>
<dbReference type="InParanoid" id="A0A2H3CDM8"/>
<keyword evidence="1" id="KW-0732">Signal</keyword>
<evidence type="ECO:0000256" key="1">
    <source>
        <dbReference type="SAM" id="SignalP"/>
    </source>
</evidence>
<gene>
    <name evidence="2" type="ORF">ARMGADRAFT_94924</name>
</gene>
<evidence type="ECO:0000313" key="3">
    <source>
        <dbReference type="Proteomes" id="UP000217790"/>
    </source>
</evidence>
<feature type="signal peptide" evidence="1">
    <location>
        <begin position="1"/>
        <end position="21"/>
    </location>
</feature>
<organism evidence="2 3">
    <name type="scientific">Armillaria gallica</name>
    <name type="common">Bulbous honey fungus</name>
    <name type="synonym">Armillaria bulbosa</name>
    <dbReference type="NCBI Taxonomy" id="47427"/>
    <lineage>
        <taxon>Eukaryota</taxon>
        <taxon>Fungi</taxon>
        <taxon>Dikarya</taxon>
        <taxon>Basidiomycota</taxon>
        <taxon>Agaricomycotina</taxon>
        <taxon>Agaricomycetes</taxon>
        <taxon>Agaricomycetidae</taxon>
        <taxon>Agaricales</taxon>
        <taxon>Marasmiineae</taxon>
        <taxon>Physalacriaceae</taxon>
        <taxon>Armillaria</taxon>
    </lineage>
</organism>
<feature type="chain" id="PRO_5013870728" description="Secreted protein" evidence="1">
    <location>
        <begin position="22"/>
        <end position="86"/>
    </location>
</feature>